<dbReference type="Pfam" id="PF13350">
    <property type="entry name" value="Y_phosphatase3"/>
    <property type="match status" value="1"/>
</dbReference>
<name>A0A4Y3QL89_MICTE</name>
<dbReference type="InterPro" id="IPR026893">
    <property type="entry name" value="Tyr/Ser_Pase_IphP-type"/>
</dbReference>
<sequence>MTTRSRRVTSARLLSAALAVAATLGSLGFGATAAQAATNPQLQPALTAQDHAITDVPGLVNGRELGSFVGAGAQIVDAPRLLRTESLDKVTSAGAQTLASKYHVDLVIDLRTPAQVSAKPDVTVPGAQYVNISMFGSDGNYSDDTAMYHDLVDKGYVSPSSPGVMIGAYAQILRLMSAHTTGTVLIHCSHGMDRTGTVMDLLYRILGVGSSDILHDYLLSNTQLGVTWATPALLQGTFEADVAKKYGGLDAYISQTIGVTPTEATALRSRFLVSNDATASSISVGGVGVPLDTAADTGGAVVTAPIATLSASDVRVTTSSAAATSAVTVSGQTATVTVTAEDGTTMKTYTITVALPTIALAQGTNIAAGSTVHVTGAGFVAGAGYDVVVHSTPTVIGHLTAAGDGSITADVMLPASLATGAHTLFLADANGNAVSAPLSVTVPAATATAASTGSSGPSVATGGTVIAQPAPWPWIALGGLGLVLLALVGVTRRARSRFGR</sequence>
<evidence type="ECO:0000259" key="4">
    <source>
        <dbReference type="PROSITE" id="PS50056"/>
    </source>
</evidence>
<evidence type="ECO:0000256" key="2">
    <source>
        <dbReference type="SAM" id="Phobius"/>
    </source>
</evidence>
<dbReference type="Proteomes" id="UP000319525">
    <property type="component" value="Unassembled WGS sequence"/>
</dbReference>
<accession>A0A4Y3QL89</accession>
<feature type="signal peptide" evidence="3">
    <location>
        <begin position="1"/>
        <end position="36"/>
    </location>
</feature>
<dbReference type="InterPro" id="IPR016130">
    <property type="entry name" value="Tyr_Pase_AS"/>
</dbReference>
<dbReference type="InterPro" id="IPR000387">
    <property type="entry name" value="Tyr_Pase_dom"/>
</dbReference>
<dbReference type="GO" id="GO:0004721">
    <property type="term" value="F:phosphoprotein phosphatase activity"/>
    <property type="evidence" value="ECO:0007669"/>
    <property type="project" value="InterPro"/>
</dbReference>
<dbReference type="InterPro" id="IPR029021">
    <property type="entry name" value="Prot-tyrosine_phosphatase-like"/>
</dbReference>
<dbReference type="PANTHER" id="PTHR31126">
    <property type="entry name" value="TYROSINE-PROTEIN PHOSPHATASE"/>
    <property type="match status" value="1"/>
</dbReference>
<feature type="chain" id="PRO_5021311473" description="Tyrosine specific protein phosphatases domain-containing protein" evidence="3">
    <location>
        <begin position="37"/>
        <end position="500"/>
    </location>
</feature>
<keyword evidence="2" id="KW-0812">Transmembrane</keyword>
<comment type="caution">
    <text evidence="5">The sequence shown here is derived from an EMBL/GenBank/DDBJ whole genome shotgun (WGS) entry which is preliminary data.</text>
</comment>
<evidence type="ECO:0000256" key="3">
    <source>
        <dbReference type="SAM" id="SignalP"/>
    </source>
</evidence>
<protein>
    <recommendedName>
        <fullName evidence="4">Tyrosine specific protein phosphatases domain-containing protein</fullName>
    </recommendedName>
</protein>
<evidence type="ECO:0000313" key="5">
    <source>
        <dbReference type="EMBL" id="GEB45841.1"/>
    </source>
</evidence>
<keyword evidence="2" id="KW-0472">Membrane</keyword>
<dbReference type="SUPFAM" id="SSF52799">
    <property type="entry name" value="(Phosphotyrosine protein) phosphatases II"/>
    <property type="match status" value="1"/>
</dbReference>
<comment type="similarity">
    <text evidence="1">Belongs to the protein-tyrosine phosphatase family.</text>
</comment>
<proteinExistence type="inferred from homology"/>
<dbReference type="PROSITE" id="PS50056">
    <property type="entry name" value="TYR_PHOSPHATASE_2"/>
    <property type="match status" value="1"/>
</dbReference>
<reference evidence="5 6" key="1">
    <citation type="submission" date="2019-06" db="EMBL/GenBank/DDBJ databases">
        <title>Whole genome shotgun sequence of Microbacterium testaceum NBRC 12675.</title>
        <authorList>
            <person name="Hosoyama A."/>
            <person name="Uohara A."/>
            <person name="Ohji S."/>
            <person name="Ichikawa N."/>
        </authorList>
    </citation>
    <scope>NUCLEOTIDE SEQUENCE [LARGE SCALE GENOMIC DNA]</scope>
    <source>
        <strain evidence="5 6">NBRC 12675</strain>
    </source>
</reference>
<dbReference type="OrthoDB" id="1188001at2"/>
<dbReference type="PROSITE" id="PS00383">
    <property type="entry name" value="TYR_PHOSPHATASE_1"/>
    <property type="match status" value="1"/>
</dbReference>
<dbReference type="Gene3D" id="3.90.190.10">
    <property type="entry name" value="Protein tyrosine phosphatase superfamily"/>
    <property type="match status" value="1"/>
</dbReference>
<feature type="domain" description="Tyrosine specific protein phosphatases" evidence="4">
    <location>
        <begin position="170"/>
        <end position="199"/>
    </location>
</feature>
<keyword evidence="2" id="KW-1133">Transmembrane helix</keyword>
<dbReference type="EMBL" id="BJML01000005">
    <property type="protein sequence ID" value="GEB45841.1"/>
    <property type="molecule type" value="Genomic_DNA"/>
</dbReference>
<feature type="transmembrane region" description="Helical" evidence="2">
    <location>
        <begin position="472"/>
        <end position="490"/>
    </location>
</feature>
<organism evidence="5 6">
    <name type="scientific">Microbacterium testaceum</name>
    <name type="common">Aureobacterium testaceum</name>
    <name type="synonym">Brevibacterium testaceum</name>
    <dbReference type="NCBI Taxonomy" id="2033"/>
    <lineage>
        <taxon>Bacteria</taxon>
        <taxon>Bacillati</taxon>
        <taxon>Actinomycetota</taxon>
        <taxon>Actinomycetes</taxon>
        <taxon>Micrococcales</taxon>
        <taxon>Microbacteriaceae</taxon>
        <taxon>Microbacterium</taxon>
    </lineage>
</organism>
<gene>
    <name evidence="5" type="ORF">MTE01_17860</name>
</gene>
<evidence type="ECO:0000256" key="1">
    <source>
        <dbReference type="ARBA" id="ARBA00009580"/>
    </source>
</evidence>
<dbReference type="PANTHER" id="PTHR31126:SF10">
    <property type="entry name" value="PROTEIN PHOSPHATASE, PUTATIVE (AFU_ORTHOLOGUE AFUA_6G06650)-RELATED"/>
    <property type="match status" value="1"/>
</dbReference>
<evidence type="ECO:0000313" key="6">
    <source>
        <dbReference type="Proteomes" id="UP000319525"/>
    </source>
</evidence>
<dbReference type="AlphaFoldDB" id="A0A4Y3QL89"/>
<keyword evidence="3" id="KW-0732">Signal</keyword>